<accession>A0A0E4C7N6</accession>
<dbReference type="EMBL" id="CGIH01000018">
    <property type="protein sequence ID" value="CFX32575.1"/>
    <property type="molecule type" value="Genomic_DNA"/>
</dbReference>
<organism evidence="1 3">
    <name type="scientific">Syntrophomonas zehnderi OL-4</name>
    <dbReference type="NCBI Taxonomy" id="690567"/>
    <lineage>
        <taxon>Bacteria</taxon>
        <taxon>Bacillati</taxon>
        <taxon>Bacillota</taxon>
        <taxon>Clostridia</taxon>
        <taxon>Eubacteriales</taxon>
        <taxon>Syntrophomonadaceae</taxon>
        <taxon>Syntrophomonas</taxon>
    </lineage>
</organism>
<sequence>MTNQLHLNQTVRNLGILAKIVGFHGVTGDPILRPLWNDGTKWLVSATMCEPVDENPAEVWRHKNGLVNLD</sequence>
<proteinExistence type="predicted"/>
<dbReference type="Proteomes" id="UP000045545">
    <property type="component" value="Unassembled WGS sequence"/>
</dbReference>
<dbReference type="STRING" id="690567.394"/>
<keyword evidence="3" id="KW-1185">Reference proteome</keyword>
<gene>
    <name evidence="1" type="ORF">394</name>
    <name evidence="2" type="ORF">997</name>
</gene>
<evidence type="ECO:0000313" key="3">
    <source>
        <dbReference type="Proteomes" id="UP000045545"/>
    </source>
</evidence>
<dbReference type="EMBL" id="CGIH01000004">
    <property type="protein sequence ID" value="CFX07002.1"/>
    <property type="molecule type" value="Genomic_DNA"/>
</dbReference>
<dbReference type="RefSeq" id="WP_046495131.1">
    <property type="nucleotide sequence ID" value="NZ_CGIH01000004.1"/>
</dbReference>
<dbReference type="AlphaFoldDB" id="A0A0E4C7N6"/>
<protein>
    <submittedName>
        <fullName evidence="1">Uncharacterized</fullName>
    </submittedName>
</protein>
<evidence type="ECO:0000313" key="1">
    <source>
        <dbReference type="EMBL" id="CFX07002.1"/>
    </source>
</evidence>
<reference evidence="1 3" key="1">
    <citation type="submission" date="2015-03" db="EMBL/GenBank/DDBJ databases">
        <authorList>
            <person name="Strepis Nikolaos"/>
        </authorList>
    </citation>
    <scope>NUCLEOTIDE SEQUENCE [LARGE SCALE GENOMIC DNA]</scope>
    <source>
        <strain evidence="1 3">OL-4</strain>
    </source>
</reference>
<evidence type="ECO:0000313" key="2">
    <source>
        <dbReference type="EMBL" id="CFX32575.1"/>
    </source>
</evidence>
<name>A0A0E4C7N6_9FIRM</name>